<organism evidence="8 9">
    <name type="scientific">Bacteroides eggerthii</name>
    <dbReference type="NCBI Taxonomy" id="28111"/>
    <lineage>
        <taxon>Bacteria</taxon>
        <taxon>Pseudomonadati</taxon>
        <taxon>Bacteroidota</taxon>
        <taxon>Bacteroidia</taxon>
        <taxon>Bacteroidales</taxon>
        <taxon>Bacteroidaceae</taxon>
        <taxon>Bacteroides</taxon>
    </lineage>
</organism>
<dbReference type="InterPro" id="IPR050833">
    <property type="entry name" value="Poly_Biosynth_Transport"/>
</dbReference>
<feature type="transmembrane region" description="Helical" evidence="6">
    <location>
        <begin position="148"/>
        <end position="168"/>
    </location>
</feature>
<dbReference type="InterPro" id="IPR002797">
    <property type="entry name" value="Polysacc_synth"/>
</dbReference>
<gene>
    <name evidence="8" type="ORF">EAJ03_01210</name>
    <name evidence="7" type="ORF">F2Z23_01205</name>
</gene>
<evidence type="ECO:0000313" key="10">
    <source>
        <dbReference type="Proteomes" id="UP000335496"/>
    </source>
</evidence>
<dbReference type="Proteomes" id="UP000335496">
    <property type="component" value="Unassembled WGS sequence"/>
</dbReference>
<dbReference type="EMBL" id="VVZX01000002">
    <property type="protein sequence ID" value="KAA5276685.1"/>
    <property type="molecule type" value="Genomic_DNA"/>
</dbReference>
<feature type="transmembrane region" description="Helical" evidence="6">
    <location>
        <begin position="80"/>
        <end position="106"/>
    </location>
</feature>
<evidence type="ECO:0000256" key="3">
    <source>
        <dbReference type="ARBA" id="ARBA00022692"/>
    </source>
</evidence>
<feature type="transmembrane region" description="Helical" evidence="6">
    <location>
        <begin position="12"/>
        <end position="34"/>
    </location>
</feature>
<dbReference type="GO" id="GO:0005886">
    <property type="term" value="C:plasma membrane"/>
    <property type="evidence" value="ECO:0007669"/>
    <property type="project" value="UniProtKB-SubCell"/>
</dbReference>
<keyword evidence="3 6" id="KW-0812">Transmembrane</keyword>
<evidence type="ECO:0000256" key="5">
    <source>
        <dbReference type="ARBA" id="ARBA00023136"/>
    </source>
</evidence>
<keyword evidence="10" id="KW-1185">Reference proteome</keyword>
<dbReference type="PANTHER" id="PTHR30250:SF11">
    <property type="entry name" value="O-ANTIGEN TRANSPORTER-RELATED"/>
    <property type="match status" value="1"/>
</dbReference>
<evidence type="ECO:0000256" key="2">
    <source>
        <dbReference type="ARBA" id="ARBA00022475"/>
    </source>
</evidence>
<dbReference type="EMBL" id="RCXL01000002">
    <property type="protein sequence ID" value="RYT77779.1"/>
    <property type="molecule type" value="Genomic_DNA"/>
</dbReference>
<dbReference type="AlphaFoldDB" id="A0A4Q5H956"/>
<evidence type="ECO:0000313" key="9">
    <source>
        <dbReference type="Proteomes" id="UP000291917"/>
    </source>
</evidence>
<feature type="transmembrane region" description="Helical" evidence="6">
    <location>
        <begin position="384"/>
        <end position="405"/>
    </location>
</feature>
<proteinExistence type="predicted"/>
<feature type="transmembrane region" description="Helical" evidence="6">
    <location>
        <begin position="118"/>
        <end position="141"/>
    </location>
</feature>
<dbReference type="Pfam" id="PF01943">
    <property type="entry name" value="Polysacc_synt"/>
    <property type="match status" value="1"/>
</dbReference>
<reference evidence="8 9" key="2">
    <citation type="journal article" date="2019" name="Science, e1252229">
        <title>Invertible promoters mediate bacterial phase variation, antibiotic resistance, and host adaptation in the gut.</title>
        <authorList>
            <person name="Jiang X."/>
            <person name="Hall A.B."/>
            <person name="Arthur T.D."/>
            <person name="Plichta D.R."/>
            <person name="Covington C.T."/>
            <person name="Poyet M."/>
            <person name="Crothers J."/>
            <person name="Moses P.L."/>
            <person name="Tolonen A.C."/>
            <person name="Vlamakis H."/>
            <person name="Alm E.J."/>
            <person name="Xavier R.J."/>
        </authorList>
    </citation>
    <scope>NUCLEOTIDE SEQUENCE [LARGE SCALE GENOMIC DNA]</scope>
    <source>
        <strain evidence="8">Bj_0095</strain>
        <strain evidence="9">bj_0095</strain>
    </source>
</reference>
<feature type="transmembrane region" description="Helical" evidence="6">
    <location>
        <begin position="174"/>
        <end position="198"/>
    </location>
</feature>
<evidence type="ECO:0000256" key="4">
    <source>
        <dbReference type="ARBA" id="ARBA00022989"/>
    </source>
</evidence>
<keyword evidence="2" id="KW-1003">Cell membrane</keyword>
<evidence type="ECO:0000256" key="6">
    <source>
        <dbReference type="SAM" id="Phobius"/>
    </source>
</evidence>
<comment type="caution">
    <text evidence="8">The sequence shown here is derived from an EMBL/GenBank/DDBJ whole genome shotgun (WGS) entry which is preliminary data.</text>
</comment>
<feature type="transmembrane region" description="Helical" evidence="6">
    <location>
        <begin position="46"/>
        <end position="68"/>
    </location>
</feature>
<feature type="transmembrane region" description="Helical" evidence="6">
    <location>
        <begin position="290"/>
        <end position="318"/>
    </location>
</feature>
<dbReference type="PANTHER" id="PTHR30250">
    <property type="entry name" value="PST FAMILY PREDICTED COLANIC ACID TRANSPORTER"/>
    <property type="match status" value="1"/>
</dbReference>
<feature type="transmembrane region" description="Helical" evidence="6">
    <location>
        <begin position="259"/>
        <end position="278"/>
    </location>
</feature>
<sequence>MNILSNRIVKDFISLVANRGLDSLIGIIVIPYLIDKIGSAEYGKIVLAQSIAYLGVSFVNFGSDLLILKKIPLYSFYQKIYPISIFISRIIQLRFVLFLFYVSLYFLGGQIFEISEDINIYVLVLLLVCLAEIFSVSHLLVILQDVKILPCISVLRFLVIFVLTYIFVKNDSDGYRYVLFYSFSFVISNLIILLYTFIKYKLHYYRKLRVKTLKRTLIQSSPFFVSKINLLLSDKLYNILCASFISLSAAALLDISFKILSVIVIPTQILSVVILGRFSVRNSRIFIRKILIFIFFFSVALFILLLLLKSYILVYYSFVPSLEVLFTLSIILLSSIFANLSIFIGDNIMVAHSLEKCLIRSSLYSSLLIFPCLIFLLAYVDNSILLLSFSFLIHKIVEFSLRIYYSWNYIR</sequence>
<feature type="transmembrane region" description="Helical" evidence="6">
    <location>
        <begin position="357"/>
        <end position="378"/>
    </location>
</feature>
<comment type="subcellular location">
    <subcellularLocation>
        <location evidence="1">Cell membrane</location>
        <topology evidence="1">Multi-pass membrane protein</topology>
    </subcellularLocation>
</comment>
<reference evidence="7 10" key="1">
    <citation type="journal article" date="2019" name="Nat. Med.">
        <title>A library of human gut bacterial isolates paired with longitudinal multiomics data enables mechanistic microbiome research.</title>
        <authorList>
            <person name="Poyet M."/>
            <person name="Groussin M."/>
            <person name="Gibbons S.M."/>
            <person name="Avila-Pacheco J."/>
            <person name="Jiang X."/>
            <person name="Kearney S.M."/>
            <person name="Perrotta A.R."/>
            <person name="Berdy B."/>
            <person name="Zhao S."/>
            <person name="Lieberman T.D."/>
            <person name="Swanson P.K."/>
            <person name="Smith M."/>
            <person name="Roesemann S."/>
            <person name="Alexander J.E."/>
            <person name="Rich S.A."/>
            <person name="Livny J."/>
            <person name="Vlamakis H."/>
            <person name="Clish C."/>
            <person name="Bullock K."/>
            <person name="Deik A."/>
            <person name="Scott J."/>
            <person name="Pierce K.A."/>
            <person name="Xavier R.J."/>
            <person name="Alm E.J."/>
        </authorList>
    </citation>
    <scope>NUCLEOTIDE SEQUENCE [LARGE SCALE GENOMIC DNA]</scope>
    <source>
        <strain evidence="7 10">BIOML-A1</strain>
    </source>
</reference>
<accession>A0A4Q5H956</accession>
<protein>
    <submittedName>
        <fullName evidence="7">Oligosaccharide flippase family protein</fullName>
    </submittedName>
</protein>
<evidence type="ECO:0000313" key="7">
    <source>
        <dbReference type="EMBL" id="KAA5276685.1"/>
    </source>
</evidence>
<dbReference type="RefSeq" id="WP_129614779.1">
    <property type="nucleotide sequence ID" value="NZ_JADNCV010000008.1"/>
</dbReference>
<feature type="transmembrane region" description="Helical" evidence="6">
    <location>
        <begin position="236"/>
        <end position="253"/>
    </location>
</feature>
<name>A0A4Q5H956_9BACE</name>
<evidence type="ECO:0000256" key="1">
    <source>
        <dbReference type="ARBA" id="ARBA00004651"/>
    </source>
</evidence>
<feature type="transmembrane region" description="Helical" evidence="6">
    <location>
        <begin position="324"/>
        <end position="345"/>
    </location>
</feature>
<dbReference type="Proteomes" id="UP000291917">
    <property type="component" value="Unassembled WGS sequence"/>
</dbReference>
<evidence type="ECO:0000313" key="8">
    <source>
        <dbReference type="EMBL" id="RYT77779.1"/>
    </source>
</evidence>
<keyword evidence="5 6" id="KW-0472">Membrane</keyword>
<keyword evidence="4 6" id="KW-1133">Transmembrane helix</keyword>